<evidence type="ECO:0000313" key="3">
    <source>
        <dbReference type="Proteomes" id="UP000823388"/>
    </source>
</evidence>
<keyword evidence="3" id="KW-1185">Reference proteome</keyword>
<sequence>SQASSSPDNVPHQPAAAIQPTSHCYTELATAVHYKKTSHHDSSTMPPSSSDHAYMIADLPSPALRWQKSAEKPTAPKEPPPCRTPRRSTATAPCKPNIRCTTPDPGTPRQLLAQKRLATSTTAHHSSDTT</sequence>
<evidence type="ECO:0000313" key="2">
    <source>
        <dbReference type="EMBL" id="KAG2561945.1"/>
    </source>
</evidence>
<proteinExistence type="predicted"/>
<feature type="region of interest" description="Disordered" evidence="1">
    <location>
        <begin position="1"/>
        <end position="20"/>
    </location>
</feature>
<dbReference type="EMBL" id="CM029051">
    <property type="protein sequence ID" value="KAG2561945.1"/>
    <property type="molecule type" value="Genomic_DNA"/>
</dbReference>
<feature type="region of interest" description="Disordered" evidence="1">
    <location>
        <begin position="35"/>
        <end position="109"/>
    </location>
</feature>
<dbReference type="Proteomes" id="UP000823388">
    <property type="component" value="Chromosome 8K"/>
</dbReference>
<name>A0A8T0PLF4_PANVG</name>
<accession>A0A8T0PLF4</accession>
<evidence type="ECO:0000256" key="1">
    <source>
        <dbReference type="SAM" id="MobiDB-lite"/>
    </source>
</evidence>
<dbReference type="AlphaFoldDB" id="A0A8T0PLF4"/>
<feature type="non-terminal residue" evidence="2">
    <location>
        <position position="130"/>
    </location>
</feature>
<feature type="non-terminal residue" evidence="2">
    <location>
        <position position="1"/>
    </location>
</feature>
<comment type="caution">
    <text evidence="2">The sequence shown here is derived from an EMBL/GenBank/DDBJ whole genome shotgun (WGS) entry which is preliminary data.</text>
</comment>
<organism evidence="2 3">
    <name type="scientific">Panicum virgatum</name>
    <name type="common">Blackwell switchgrass</name>
    <dbReference type="NCBI Taxonomy" id="38727"/>
    <lineage>
        <taxon>Eukaryota</taxon>
        <taxon>Viridiplantae</taxon>
        <taxon>Streptophyta</taxon>
        <taxon>Embryophyta</taxon>
        <taxon>Tracheophyta</taxon>
        <taxon>Spermatophyta</taxon>
        <taxon>Magnoliopsida</taxon>
        <taxon>Liliopsida</taxon>
        <taxon>Poales</taxon>
        <taxon>Poaceae</taxon>
        <taxon>PACMAD clade</taxon>
        <taxon>Panicoideae</taxon>
        <taxon>Panicodae</taxon>
        <taxon>Paniceae</taxon>
        <taxon>Panicinae</taxon>
        <taxon>Panicum</taxon>
        <taxon>Panicum sect. Hiantes</taxon>
    </lineage>
</organism>
<gene>
    <name evidence="2" type="ORF">PVAP13_8KG196801</name>
</gene>
<reference evidence="2" key="1">
    <citation type="submission" date="2020-05" db="EMBL/GenBank/DDBJ databases">
        <title>WGS assembly of Panicum virgatum.</title>
        <authorList>
            <person name="Lovell J.T."/>
            <person name="Jenkins J."/>
            <person name="Shu S."/>
            <person name="Juenger T.E."/>
            <person name="Schmutz J."/>
        </authorList>
    </citation>
    <scope>NUCLEOTIDE SEQUENCE</scope>
    <source>
        <strain evidence="2">AP13</strain>
    </source>
</reference>
<protein>
    <submittedName>
        <fullName evidence="2">Uncharacterized protein</fullName>
    </submittedName>
</protein>